<dbReference type="InterPro" id="IPR036388">
    <property type="entry name" value="WH-like_DNA-bd_sf"/>
</dbReference>
<evidence type="ECO:0000313" key="5">
    <source>
        <dbReference type="EMBL" id="MDK2124453.1"/>
    </source>
</evidence>
<keyword evidence="3" id="KW-0804">Transcription</keyword>
<dbReference type="EMBL" id="JARRAF010000010">
    <property type="protein sequence ID" value="MDK2124453.1"/>
    <property type="molecule type" value="Genomic_DNA"/>
</dbReference>
<evidence type="ECO:0000256" key="1">
    <source>
        <dbReference type="ARBA" id="ARBA00023015"/>
    </source>
</evidence>
<dbReference type="SUPFAM" id="SSF75516">
    <property type="entry name" value="Pheromone-binding domain of LuxR-like quorum-sensing transcription factors"/>
    <property type="match status" value="1"/>
</dbReference>
<gene>
    <name evidence="5" type="ORF">PZA18_10355</name>
</gene>
<keyword evidence="2" id="KW-0238">DNA-binding</keyword>
<evidence type="ECO:0000256" key="2">
    <source>
        <dbReference type="ARBA" id="ARBA00023125"/>
    </source>
</evidence>
<dbReference type="SUPFAM" id="SSF46894">
    <property type="entry name" value="C-terminal effector domain of the bipartite response regulators"/>
    <property type="match status" value="1"/>
</dbReference>
<reference evidence="5" key="1">
    <citation type="submission" date="2023-03" db="EMBL/GenBank/DDBJ databases">
        <title>Chitinimonas shenzhenensis gen. nov., sp. nov., a novel member of family Burkholderiaceae isolated from activated sludge collected in Shen Zhen, China.</title>
        <authorList>
            <person name="Wang X."/>
        </authorList>
    </citation>
    <scope>NUCLEOTIDE SEQUENCE</scope>
    <source>
        <strain evidence="5">DQS-5</strain>
    </source>
</reference>
<dbReference type="Proteomes" id="UP001172778">
    <property type="component" value="Unassembled WGS sequence"/>
</dbReference>
<dbReference type="InterPro" id="IPR005143">
    <property type="entry name" value="TF_LuxR_autoind-bd_dom"/>
</dbReference>
<evidence type="ECO:0000259" key="4">
    <source>
        <dbReference type="SMART" id="SM00421"/>
    </source>
</evidence>
<name>A0ABT7DWL8_9NEIS</name>
<dbReference type="Gene3D" id="3.30.450.80">
    <property type="entry name" value="Transcription factor LuxR-like, autoinducer-binding domain"/>
    <property type="match status" value="1"/>
</dbReference>
<dbReference type="Gene3D" id="1.10.10.10">
    <property type="entry name" value="Winged helix-like DNA-binding domain superfamily/Winged helix DNA-binding domain"/>
    <property type="match status" value="1"/>
</dbReference>
<sequence length="234" mass="26528">MFKRPLRDQLADIRNQSELKYQIERLVGQLGCSAYALGYCTHSRPEDTVYWVENYLGRYEVPEDYLERDPLAQRVIAGPSLFEWGKEDYIQRNALDIWQLASEHGIHSGYATSLRPHGDSRLMLSIVNHQPLSGSLNDRRVVLEEFGQFARMLAGVVMDTFESLERFNALLTEQEKEALRWVFHGCTTQQVADRMRLSYGTAYRILHDAAVKAGTNDPLTAAFSAARSGVLGAV</sequence>
<dbReference type="InterPro" id="IPR036693">
    <property type="entry name" value="TF_LuxR_autoind-bd_dom_sf"/>
</dbReference>
<keyword evidence="1" id="KW-0805">Transcription regulation</keyword>
<comment type="caution">
    <text evidence="5">The sequence shown here is derived from an EMBL/GenBank/DDBJ whole genome shotgun (WGS) entry which is preliminary data.</text>
</comment>
<feature type="domain" description="HTH luxR-type" evidence="4">
    <location>
        <begin position="168"/>
        <end position="225"/>
    </location>
</feature>
<dbReference type="SMART" id="SM00421">
    <property type="entry name" value="HTH_LUXR"/>
    <property type="match status" value="1"/>
</dbReference>
<evidence type="ECO:0000256" key="3">
    <source>
        <dbReference type="ARBA" id="ARBA00023163"/>
    </source>
</evidence>
<protein>
    <submittedName>
        <fullName evidence="5">Autoinducer binding domain-containing protein</fullName>
    </submittedName>
</protein>
<keyword evidence="6" id="KW-1185">Reference proteome</keyword>
<evidence type="ECO:0000313" key="6">
    <source>
        <dbReference type="Proteomes" id="UP001172778"/>
    </source>
</evidence>
<dbReference type="RefSeq" id="WP_284100766.1">
    <property type="nucleotide sequence ID" value="NZ_JARRAF010000010.1"/>
</dbReference>
<organism evidence="5 6">
    <name type="scientific">Parachitinimonas caeni</name>
    <dbReference type="NCBI Taxonomy" id="3031301"/>
    <lineage>
        <taxon>Bacteria</taxon>
        <taxon>Pseudomonadati</taxon>
        <taxon>Pseudomonadota</taxon>
        <taxon>Betaproteobacteria</taxon>
        <taxon>Neisseriales</taxon>
        <taxon>Chitinibacteraceae</taxon>
        <taxon>Parachitinimonas</taxon>
    </lineage>
</organism>
<dbReference type="Pfam" id="PF03472">
    <property type="entry name" value="Autoind_bind"/>
    <property type="match status" value="1"/>
</dbReference>
<accession>A0ABT7DWL8</accession>
<dbReference type="InterPro" id="IPR000792">
    <property type="entry name" value="Tscrpt_reg_LuxR_C"/>
</dbReference>
<proteinExistence type="predicted"/>
<dbReference type="InterPro" id="IPR016032">
    <property type="entry name" value="Sig_transdc_resp-reg_C-effctor"/>
</dbReference>